<dbReference type="InterPro" id="IPR019184">
    <property type="entry name" value="Uncharacterised_TM-17"/>
</dbReference>
<dbReference type="KEGG" id="soy:115890104"/>
<feature type="transmembrane region" description="Helical" evidence="5">
    <location>
        <begin position="108"/>
        <end position="132"/>
    </location>
</feature>
<dbReference type="FunCoup" id="A0A6J2YPY5">
    <property type="interactions" value="411"/>
</dbReference>
<dbReference type="PROSITE" id="PS51257">
    <property type="entry name" value="PROKAR_LIPOPROTEIN"/>
    <property type="match status" value="1"/>
</dbReference>
<keyword evidence="4 5" id="KW-0472">Membrane</keyword>
<organism evidence="6 7">
    <name type="scientific">Sitophilus oryzae</name>
    <name type="common">Rice weevil</name>
    <name type="synonym">Curculio oryzae</name>
    <dbReference type="NCBI Taxonomy" id="7048"/>
    <lineage>
        <taxon>Eukaryota</taxon>
        <taxon>Metazoa</taxon>
        <taxon>Ecdysozoa</taxon>
        <taxon>Arthropoda</taxon>
        <taxon>Hexapoda</taxon>
        <taxon>Insecta</taxon>
        <taxon>Pterygota</taxon>
        <taxon>Neoptera</taxon>
        <taxon>Endopterygota</taxon>
        <taxon>Coleoptera</taxon>
        <taxon>Polyphaga</taxon>
        <taxon>Cucujiformia</taxon>
        <taxon>Curculionidae</taxon>
        <taxon>Dryophthorinae</taxon>
        <taxon>Sitophilus</taxon>
    </lineage>
</organism>
<evidence type="ECO:0000313" key="6">
    <source>
        <dbReference type="Proteomes" id="UP000504635"/>
    </source>
</evidence>
<dbReference type="AlphaFoldDB" id="A0A6J2YPY5"/>
<sequence length="141" mass="16120">MTDNCKINISLTFEVLLYLNSFYFGLFLACEAGMNLVKFVNLNDLHHFSTDLIVLMFVCCIEIFRIIVARSANVSERKWLIVVVILLTIPSALGVVYLMVLQNEVLRFEYIICSIQLGLCTIQIFTGILCLFPCCKAPEYY</sequence>
<dbReference type="RefSeq" id="XP_030766108.1">
    <property type="nucleotide sequence ID" value="XM_030910248.1"/>
</dbReference>
<protein>
    <submittedName>
        <fullName evidence="7">Uncharacterized protein LOC115890104</fullName>
    </submittedName>
</protein>
<feature type="transmembrane region" description="Helical" evidence="5">
    <location>
        <begin position="79"/>
        <end position="102"/>
    </location>
</feature>
<dbReference type="Proteomes" id="UP000504635">
    <property type="component" value="Unplaced"/>
</dbReference>
<evidence type="ECO:0000256" key="1">
    <source>
        <dbReference type="ARBA" id="ARBA00004141"/>
    </source>
</evidence>
<evidence type="ECO:0000313" key="7">
    <source>
        <dbReference type="RefSeq" id="XP_030766108.1"/>
    </source>
</evidence>
<keyword evidence="3 5" id="KW-1133">Transmembrane helix</keyword>
<proteinExistence type="predicted"/>
<accession>A0A6J2YPY5</accession>
<gene>
    <name evidence="7" type="primary">LOC115890104</name>
</gene>
<name>A0A6J2YPY5_SITOR</name>
<dbReference type="PANTHER" id="PTHR13531">
    <property type="entry name" value="GEO07735P1-RELATED-RELATED"/>
    <property type="match status" value="1"/>
</dbReference>
<evidence type="ECO:0000256" key="4">
    <source>
        <dbReference type="ARBA" id="ARBA00023136"/>
    </source>
</evidence>
<dbReference type="GO" id="GO:0035869">
    <property type="term" value="C:ciliary transition zone"/>
    <property type="evidence" value="ECO:0007669"/>
    <property type="project" value="TreeGrafter"/>
</dbReference>
<evidence type="ECO:0000256" key="3">
    <source>
        <dbReference type="ARBA" id="ARBA00022989"/>
    </source>
</evidence>
<dbReference type="GO" id="GO:1905515">
    <property type="term" value="P:non-motile cilium assembly"/>
    <property type="evidence" value="ECO:0007669"/>
    <property type="project" value="TreeGrafter"/>
</dbReference>
<evidence type="ECO:0000256" key="5">
    <source>
        <dbReference type="SAM" id="Phobius"/>
    </source>
</evidence>
<dbReference type="OrthoDB" id="262535at2759"/>
<dbReference type="GO" id="GO:0016020">
    <property type="term" value="C:membrane"/>
    <property type="evidence" value="ECO:0007669"/>
    <property type="project" value="UniProtKB-SubCell"/>
</dbReference>
<feature type="transmembrane region" description="Helical" evidence="5">
    <location>
        <begin position="48"/>
        <end position="67"/>
    </location>
</feature>
<dbReference type="InParanoid" id="A0A6J2YPY5"/>
<keyword evidence="2 5" id="KW-0812">Transmembrane</keyword>
<reference evidence="7" key="1">
    <citation type="submission" date="2025-08" db="UniProtKB">
        <authorList>
            <consortium name="RefSeq"/>
        </authorList>
    </citation>
    <scope>IDENTIFICATION</scope>
    <source>
        <tissue evidence="7">Gonads</tissue>
    </source>
</reference>
<feature type="transmembrane region" description="Helical" evidence="5">
    <location>
        <begin position="7"/>
        <end position="28"/>
    </location>
</feature>
<dbReference type="Pfam" id="PF09799">
    <property type="entry name" value="Transmemb_17"/>
    <property type="match status" value="1"/>
</dbReference>
<keyword evidence="6" id="KW-1185">Reference proteome</keyword>
<evidence type="ECO:0000256" key="2">
    <source>
        <dbReference type="ARBA" id="ARBA00022692"/>
    </source>
</evidence>
<comment type="subcellular location">
    <subcellularLocation>
        <location evidence="1">Membrane</location>
        <topology evidence="1">Multi-pass membrane protein</topology>
    </subcellularLocation>
</comment>
<dbReference type="GeneID" id="115890104"/>
<dbReference type="PANTHER" id="PTHR13531:SF0">
    <property type="entry name" value="GEO07735P1-RELATED"/>
    <property type="match status" value="1"/>
</dbReference>